<name>A0A1Q3BH14_CEPFO</name>
<reference evidence="2" key="1">
    <citation type="submission" date="2016-04" db="EMBL/GenBank/DDBJ databases">
        <title>Cephalotus genome sequencing.</title>
        <authorList>
            <person name="Fukushima K."/>
            <person name="Hasebe M."/>
            <person name="Fang X."/>
        </authorList>
    </citation>
    <scope>NUCLEOTIDE SEQUENCE [LARGE SCALE GENOMIC DNA]</scope>
    <source>
        <strain evidence="2">cv. St1</strain>
    </source>
</reference>
<dbReference type="InParanoid" id="A0A1Q3BH14"/>
<keyword evidence="2" id="KW-1185">Reference proteome</keyword>
<sequence length="123" mass="14443">MFHRWILSKAYWRYSVDASMGEVKCICAILDNEHCQLFKGIVYSTDAQFVWKDLKERFDKANGSRIFSLYRDIGSLTPGNMTVSVYYTTLRQMWDEYASLFTLLMHVGGGWSELIVLARRFFE</sequence>
<dbReference type="EMBL" id="BDDD01000529">
    <property type="protein sequence ID" value="GAV67235.1"/>
    <property type="molecule type" value="Genomic_DNA"/>
</dbReference>
<comment type="caution">
    <text evidence="1">The sequence shown here is derived from an EMBL/GenBank/DDBJ whole genome shotgun (WGS) entry which is preliminary data.</text>
</comment>
<dbReference type="PANTHER" id="PTHR37610:SF78">
    <property type="entry name" value="GAG-POLYPEPTIDE OF LTR COPIA-TYPE-RELATED"/>
    <property type="match status" value="1"/>
</dbReference>
<gene>
    <name evidence="1" type="ORF">CFOL_v3_10741</name>
</gene>
<dbReference type="AlphaFoldDB" id="A0A1Q3BH14"/>
<dbReference type="Proteomes" id="UP000187406">
    <property type="component" value="Unassembled WGS sequence"/>
</dbReference>
<proteinExistence type="predicted"/>
<accession>A0A1Q3BH14</accession>
<protein>
    <submittedName>
        <fullName evidence="1">UBN2_3 domain-containing protein</fullName>
    </submittedName>
</protein>
<dbReference type="OrthoDB" id="5544992at2759"/>
<dbReference type="PANTHER" id="PTHR37610">
    <property type="entry name" value="CCHC-TYPE DOMAIN-CONTAINING PROTEIN"/>
    <property type="match status" value="1"/>
</dbReference>
<evidence type="ECO:0000313" key="2">
    <source>
        <dbReference type="Proteomes" id="UP000187406"/>
    </source>
</evidence>
<evidence type="ECO:0000313" key="1">
    <source>
        <dbReference type="EMBL" id="GAV67235.1"/>
    </source>
</evidence>
<organism evidence="1 2">
    <name type="scientific">Cephalotus follicularis</name>
    <name type="common">Albany pitcher plant</name>
    <dbReference type="NCBI Taxonomy" id="3775"/>
    <lineage>
        <taxon>Eukaryota</taxon>
        <taxon>Viridiplantae</taxon>
        <taxon>Streptophyta</taxon>
        <taxon>Embryophyta</taxon>
        <taxon>Tracheophyta</taxon>
        <taxon>Spermatophyta</taxon>
        <taxon>Magnoliopsida</taxon>
        <taxon>eudicotyledons</taxon>
        <taxon>Gunneridae</taxon>
        <taxon>Pentapetalae</taxon>
        <taxon>rosids</taxon>
        <taxon>fabids</taxon>
        <taxon>Oxalidales</taxon>
        <taxon>Cephalotaceae</taxon>
        <taxon>Cephalotus</taxon>
    </lineage>
</organism>